<proteinExistence type="predicted"/>
<organism evidence="2 3">
    <name type="scientific">Volvox reticuliferus</name>
    <dbReference type="NCBI Taxonomy" id="1737510"/>
    <lineage>
        <taxon>Eukaryota</taxon>
        <taxon>Viridiplantae</taxon>
        <taxon>Chlorophyta</taxon>
        <taxon>core chlorophytes</taxon>
        <taxon>Chlorophyceae</taxon>
        <taxon>CS clade</taxon>
        <taxon>Chlamydomonadales</taxon>
        <taxon>Volvocaceae</taxon>
        <taxon>Volvox</taxon>
    </lineage>
</organism>
<reference evidence="2" key="1">
    <citation type="journal article" date="2021" name="Proc. Natl. Acad. Sci. U.S.A.">
        <title>Three genomes in the algal genus Volvox reveal the fate of a haploid sex-determining region after a transition to homothallism.</title>
        <authorList>
            <person name="Yamamoto K."/>
            <person name="Hamaji T."/>
            <person name="Kawai-Toyooka H."/>
            <person name="Matsuzaki R."/>
            <person name="Takahashi F."/>
            <person name="Nishimura Y."/>
            <person name="Kawachi M."/>
            <person name="Noguchi H."/>
            <person name="Minakuchi Y."/>
            <person name="Umen J.G."/>
            <person name="Toyoda A."/>
            <person name="Nozaki H."/>
        </authorList>
    </citation>
    <scope>NUCLEOTIDE SEQUENCE</scope>
    <source>
        <strain evidence="2">NIES-3786</strain>
    </source>
</reference>
<dbReference type="AlphaFoldDB" id="A0A8J4CWX5"/>
<sequence length="173" mass="18469">MTTPLRVAEELDMGKYSGVLTLTCAHQDHEVVAQAPTTPERTAGTAVRTYAYDDDEEEREVLEALEALGIFDPMDIDVLPWSECESQEELSVDMEDAESSDADEVTSSGSCSIGSFSSPSSSSSSSVSTPSSSSSVSTPSSSFSSAYYSSSSWQQHQRFCAWVPQSCMAAAAD</sequence>
<gene>
    <name evidence="2" type="ORF">Vretifemale_18980</name>
</gene>
<protein>
    <submittedName>
        <fullName evidence="2">Uncharacterized protein</fullName>
    </submittedName>
</protein>
<evidence type="ECO:0000256" key="1">
    <source>
        <dbReference type="SAM" id="MobiDB-lite"/>
    </source>
</evidence>
<feature type="compositionally biased region" description="Low complexity" evidence="1">
    <location>
        <begin position="105"/>
        <end position="146"/>
    </location>
</feature>
<feature type="compositionally biased region" description="Acidic residues" evidence="1">
    <location>
        <begin position="85"/>
        <end position="104"/>
    </location>
</feature>
<feature type="region of interest" description="Disordered" evidence="1">
    <location>
        <begin position="84"/>
        <end position="146"/>
    </location>
</feature>
<comment type="caution">
    <text evidence="2">The sequence shown here is derived from an EMBL/GenBank/DDBJ whole genome shotgun (WGS) entry which is preliminary data.</text>
</comment>
<dbReference type="EMBL" id="BNCP01000064">
    <property type="protein sequence ID" value="GIL91354.1"/>
    <property type="molecule type" value="Genomic_DNA"/>
</dbReference>
<evidence type="ECO:0000313" key="3">
    <source>
        <dbReference type="Proteomes" id="UP000747110"/>
    </source>
</evidence>
<keyword evidence="3" id="KW-1185">Reference proteome</keyword>
<dbReference type="Proteomes" id="UP000747110">
    <property type="component" value="Unassembled WGS sequence"/>
</dbReference>
<evidence type="ECO:0000313" key="2">
    <source>
        <dbReference type="EMBL" id="GIL91354.1"/>
    </source>
</evidence>
<accession>A0A8J4CWX5</accession>
<name>A0A8J4CWX5_9CHLO</name>